<organism evidence="1 2">
    <name type="scientific">Fervidibacillus halotolerans</name>
    <dbReference type="NCBI Taxonomy" id="2980027"/>
    <lineage>
        <taxon>Bacteria</taxon>
        <taxon>Bacillati</taxon>
        <taxon>Bacillota</taxon>
        <taxon>Bacilli</taxon>
        <taxon>Bacillales</taxon>
        <taxon>Bacillaceae</taxon>
        <taxon>Fervidibacillus</taxon>
    </lineage>
</organism>
<evidence type="ECO:0000313" key="2">
    <source>
        <dbReference type="Proteomes" id="UP001164726"/>
    </source>
</evidence>
<dbReference type="InterPro" id="IPR015947">
    <property type="entry name" value="PUA-like_sf"/>
</dbReference>
<dbReference type="Proteomes" id="UP001164726">
    <property type="component" value="Chromosome"/>
</dbReference>
<dbReference type="AlphaFoldDB" id="A0A9E8LY02"/>
<reference evidence="1" key="1">
    <citation type="submission" date="2022-09" db="EMBL/GenBank/DDBJ databases">
        <title>Complete Genomes of Fervidibacillus albus and Fervidibacillus halotolerans isolated from tidal flat sediments.</title>
        <authorList>
            <person name="Kwon K.K."/>
            <person name="Yang S.-H."/>
            <person name="Park M.J."/>
            <person name="Oh H.-M."/>
        </authorList>
    </citation>
    <scope>NUCLEOTIDE SEQUENCE</scope>
    <source>
        <strain evidence="1">MEBiC13594</strain>
    </source>
</reference>
<dbReference type="InterPro" id="IPR019699">
    <property type="entry name" value="DUF2584"/>
</dbReference>
<keyword evidence="2" id="KW-1185">Reference proteome</keyword>
<evidence type="ECO:0000313" key="1">
    <source>
        <dbReference type="EMBL" id="WAA11785.1"/>
    </source>
</evidence>
<gene>
    <name evidence="1" type="ORF">OE105_09160</name>
</gene>
<dbReference type="SUPFAM" id="SSF88697">
    <property type="entry name" value="PUA domain-like"/>
    <property type="match status" value="1"/>
</dbReference>
<accession>A0A9E8LY02</accession>
<dbReference type="EMBL" id="CP106877">
    <property type="protein sequence ID" value="WAA11785.1"/>
    <property type="molecule type" value="Genomic_DNA"/>
</dbReference>
<dbReference type="Pfam" id="PF10763">
    <property type="entry name" value="DUF2584"/>
    <property type="match status" value="1"/>
</dbReference>
<dbReference type="KEGG" id="fhl:OE105_09160"/>
<dbReference type="RefSeq" id="WP_275419907.1">
    <property type="nucleotide sequence ID" value="NZ_CP106877.1"/>
</dbReference>
<name>A0A9E8LY02_9BACI</name>
<protein>
    <submittedName>
        <fullName evidence="1">DUF2584 domain-containing protein</fullName>
    </submittedName>
</protein>
<proteinExistence type="predicted"/>
<sequence length="80" mass="9294">MAMPFELEIEIVTEGKEKRLNDNNFQLLKEGYHLYPLNTPLKVKRFLDHNPVGEGVIYKMELSDGITTIQYKLTTLHTTN</sequence>
<dbReference type="Gene3D" id="2.40.240.20">
    <property type="entry name" value="Hypothetical PUA domain-like, domain 1"/>
    <property type="match status" value="1"/>
</dbReference>